<evidence type="ECO:0000256" key="3">
    <source>
        <dbReference type="ARBA" id="ARBA00023186"/>
    </source>
</evidence>
<comment type="caution">
    <text evidence="4">The sequence shown here is derived from an EMBL/GenBank/DDBJ whole genome shotgun (WGS) entry which is preliminary data.</text>
</comment>
<dbReference type="Pfam" id="PF00012">
    <property type="entry name" value="HSP70"/>
    <property type="match status" value="1"/>
</dbReference>
<accession>A0ABS5THF7</accession>
<dbReference type="Proteomes" id="UP001197247">
    <property type="component" value="Unassembled WGS sequence"/>
</dbReference>
<evidence type="ECO:0000313" key="5">
    <source>
        <dbReference type="Proteomes" id="UP001197247"/>
    </source>
</evidence>
<reference evidence="4 5" key="1">
    <citation type="submission" date="2021-05" db="EMBL/GenBank/DDBJ databases">
        <title>Kineosporia and Streptomyces sp. nov. two new marine actinobacteria isolated from Coral.</title>
        <authorList>
            <person name="Buangrab K."/>
            <person name="Sutthacheep M."/>
            <person name="Yeemin T."/>
            <person name="Harunari E."/>
            <person name="Igarashi Y."/>
            <person name="Kanchanasin P."/>
            <person name="Tanasupawat S."/>
            <person name="Phongsopitanun W."/>
        </authorList>
    </citation>
    <scope>NUCLEOTIDE SEQUENCE [LARGE SCALE GENOMIC DNA]</scope>
    <source>
        <strain evidence="4 5">J2-2</strain>
    </source>
</reference>
<dbReference type="InterPro" id="IPR043129">
    <property type="entry name" value="ATPase_NBD"/>
</dbReference>
<protein>
    <submittedName>
        <fullName evidence="4">Hsp70 family protein</fullName>
    </submittedName>
</protein>
<dbReference type="PANTHER" id="PTHR42749:SF1">
    <property type="entry name" value="CELL SHAPE-DETERMINING PROTEIN MREB"/>
    <property type="match status" value="1"/>
</dbReference>
<keyword evidence="5" id="KW-1185">Reference proteome</keyword>
<dbReference type="Gene3D" id="3.30.420.40">
    <property type="match status" value="2"/>
</dbReference>
<evidence type="ECO:0000256" key="1">
    <source>
        <dbReference type="ARBA" id="ARBA00022741"/>
    </source>
</evidence>
<dbReference type="Gene3D" id="3.90.640.10">
    <property type="entry name" value="Actin, Chain A, domain 4"/>
    <property type="match status" value="1"/>
</dbReference>
<dbReference type="InterPro" id="IPR013126">
    <property type="entry name" value="Hsp_70_fam"/>
</dbReference>
<dbReference type="RefSeq" id="WP_214156132.1">
    <property type="nucleotide sequence ID" value="NZ_JAHBAY010000005.1"/>
</dbReference>
<dbReference type="PANTHER" id="PTHR42749">
    <property type="entry name" value="CELL SHAPE-DETERMINING PROTEIN MREB"/>
    <property type="match status" value="1"/>
</dbReference>
<evidence type="ECO:0000256" key="2">
    <source>
        <dbReference type="ARBA" id="ARBA00022840"/>
    </source>
</evidence>
<keyword evidence="3" id="KW-0143">Chaperone</keyword>
<dbReference type="SUPFAM" id="SSF53067">
    <property type="entry name" value="Actin-like ATPase domain"/>
    <property type="match status" value="2"/>
</dbReference>
<keyword evidence="1" id="KW-0547">Nucleotide-binding</keyword>
<proteinExistence type="predicted"/>
<evidence type="ECO:0000313" key="4">
    <source>
        <dbReference type="EMBL" id="MBT0769829.1"/>
    </source>
</evidence>
<sequence length="365" mass="38532">MTYGLGIDLGTTFTTAAVSSGGEPRMVPLSERQAVLMRSVVRIEPDHLAVAGSTRSGSPAIAAHRFRRHLGDSKNLTVAGRTVNPAALLTTLLANVLDRVAWSEGAPPDQVVLTCPAVWGPYRREQLIEIARRAGLARHQVTVVSEAEAVTAHHLLSHPLPDPALLAVYDLGGGSFDATLTYRHDRGTGGAGGTGVLGVLGVPESLEWFGGVDLDELILRQVDETSSGALSLLEGRLPEQAVTMDRVRQACVRAKEKLSTVPPDGQVLVQAPLPGQDRPVRISRAQLEGWTRPYLEAGLPSLRRAFESAGVHARDLSAVLLVGGMAHVPLVVSMLTDDLGRPPYVPSEPQQVTALGAAALAASAS</sequence>
<dbReference type="EMBL" id="JAHBAY010000005">
    <property type="protein sequence ID" value="MBT0769829.1"/>
    <property type="molecule type" value="Genomic_DNA"/>
</dbReference>
<gene>
    <name evidence="4" type="ORF">KIH74_12905</name>
</gene>
<keyword evidence="2" id="KW-0067">ATP-binding</keyword>
<dbReference type="PRINTS" id="PR00301">
    <property type="entry name" value="HEATSHOCK70"/>
</dbReference>
<name>A0ABS5THF7_9ACTN</name>
<organism evidence="4 5">
    <name type="scientific">Kineosporia corallincola</name>
    <dbReference type="NCBI Taxonomy" id="2835133"/>
    <lineage>
        <taxon>Bacteria</taxon>
        <taxon>Bacillati</taxon>
        <taxon>Actinomycetota</taxon>
        <taxon>Actinomycetes</taxon>
        <taxon>Kineosporiales</taxon>
        <taxon>Kineosporiaceae</taxon>
        <taxon>Kineosporia</taxon>
    </lineage>
</organism>